<evidence type="ECO:0000313" key="3">
    <source>
        <dbReference type="Proteomes" id="UP000823775"/>
    </source>
</evidence>
<dbReference type="EMBL" id="JACEIK010000632">
    <property type="protein sequence ID" value="MCD7460046.1"/>
    <property type="molecule type" value="Genomic_DNA"/>
</dbReference>
<name>A0ABS8SM66_DATST</name>
<proteinExistence type="predicted"/>
<protein>
    <submittedName>
        <fullName evidence="2">Uncharacterized protein</fullName>
    </submittedName>
</protein>
<feature type="region of interest" description="Disordered" evidence="1">
    <location>
        <begin position="96"/>
        <end position="116"/>
    </location>
</feature>
<comment type="caution">
    <text evidence="2">The sequence shown here is derived from an EMBL/GenBank/DDBJ whole genome shotgun (WGS) entry which is preliminary data.</text>
</comment>
<sequence>MGCRSDILQWCEANAYCTTFLVGSNVDAGLFDETFLGIPFIDSNIAEEVATSLSTFVQTPARFAGMSSKIMASSLIMVEGLPRVLHQGLLGSNQKCNKSHPSLFEPNPSDSANSSTVVQNIEKMNETSCLASQETLVVTHRNGSSR</sequence>
<evidence type="ECO:0000256" key="1">
    <source>
        <dbReference type="SAM" id="MobiDB-lite"/>
    </source>
</evidence>
<evidence type="ECO:0000313" key="2">
    <source>
        <dbReference type="EMBL" id="MCD7460046.1"/>
    </source>
</evidence>
<accession>A0ABS8SM66</accession>
<keyword evidence="3" id="KW-1185">Reference proteome</keyword>
<gene>
    <name evidence="2" type="ORF">HAX54_042746</name>
</gene>
<reference evidence="2 3" key="1">
    <citation type="journal article" date="2021" name="BMC Genomics">
        <title>Datura genome reveals duplications of psychoactive alkaloid biosynthetic genes and high mutation rate following tissue culture.</title>
        <authorList>
            <person name="Rajewski A."/>
            <person name="Carter-House D."/>
            <person name="Stajich J."/>
            <person name="Litt A."/>
        </authorList>
    </citation>
    <scope>NUCLEOTIDE SEQUENCE [LARGE SCALE GENOMIC DNA]</scope>
    <source>
        <strain evidence="2">AR-01</strain>
    </source>
</reference>
<dbReference type="Proteomes" id="UP000823775">
    <property type="component" value="Unassembled WGS sequence"/>
</dbReference>
<organism evidence="2 3">
    <name type="scientific">Datura stramonium</name>
    <name type="common">Jimsonweed</name>
    <name type="synonym">Common thornapple</name>
    <dbReference type="NCBI Taxonomy" id="4076"/>
    <lineage>
        <taxon>Eukaryota</taxon>
        <taxon>Viridiplantae</taxon>
        <taxon>Streptophyta</taxon>
        <taxon>Embryophyta</taxon>
        <taxon>Tracheophyta</taxon>
        <taxon>Spermatophyta</taxon>
        <taxon>Magnoliopsida</taxon>
        <taxon>eudicotyledons</taxon>
        <taxon>Gunneridae</taxon>
        <taxon>Pentapetalae</taxon>
        <taxon>asterids</taxon>
        <taxon>lamiids</taxon>
        <taxon>Solanales</taxon>
        <taxon>Solanaceae</taxon>
        <taxon>Solanoideae</taxon>
        <taxon>Datureae</taxon>
        <taxon>Datura</taxon>
    </lineage>
</organism>